<sequence length="360" mass="40476">MRIIGIPGNSENFQFLPGSCSRQFLVKQAMIAFFFIGGLVLLNWEFNILQLKSTSLGIPTFKAATVISCIMAGASLWLWYRLKALIGGNGAGSLMARKLLPIGIFLPVLVKGICAIGYRYSVCTLEIQFTIEGVLNIMVFSGLVCWIAYRLNDLDWHLSQTEQALQRLNTELKQQVEKYSQLCTANTKLQHLATEDHLTKVANRRQFDKYLHQQWQQHQEEQTPLSLIMCDIDHFKLYNDYYGHQAGDECLKQVAQAIKDVVQSFPCLLARYGGEELAVILPKTTSHDAIAIAQQIQLSIRRAQIAHDRSPIGRYLTLSMGVATIVPNSESLPENLIELADEALYAAKEQGRNRNCLLLS</sequence>
<dbReference type="Proteomes" id="UP000029738">
    <property type="component" value="Unassembled WGS sequence"/>
</dbReference>
<dbReference type="PROSITE" id="PS50887">
    <property type="entry name" value="GGDEF"/>
    <property type="match status" value="1"/>
</dbReference>
<evidence type="ECO:0000256" key="1">
    <source>
        <dbReference type="SAM" id="Coils"/>
    </source>
</evidence>
<reference evidence="4" key="2">
    <citation type="submission" date="2019-11" db="EMBL/GenBank/DDBJ databases">
        <title>Improved Assembly of Tolypothrix boutellei genome.</title>
        <authorList>
            <person name="Sarangi A.N."/>
            <person name="Mukherjee M."/>
            <person name="Ghosh S."/>
            <person name="Singh D."/>
            <person name="Das A."/>
            <person name="Kant S."/>
            <person name="Prusty A."/>
            <person name="Tripathy S."/>
        </authorList>
    </citation>
    <scope>NUCLEOTIDE SEQUENCE</scope>
    <source>
        <strain evidence="4">VB521301</strain>
    </source>
</reference>
<dbReference type="SUPFAM" id="SSF55073">
    <property type="entry name" value="Nucleotide cyclase"/>
    <property type="match status" value="1"/>
</dbReference>
<dbReference type="InterPro" id="IPR050469">
    <property type="entry name" value="Diguanylate_Cyclase"/>
</dbReference>
<accession>A0A8S9SU84</accession>
<keyword evidence="2" id="KW-0472">Membrane</keyword>
<dbReference type="FunFam" id="3.30.70.270:FF:000001">
    <property type="entry name" value="Diguanylate cyclase domain protein"/>
    <property type="match status" value="1"/>
</dbReference>
<evidence type="ECO:0000313" key="5">
    <source>
        <dbReference type="Proteomes" id="UP000029738"/>
    </source>
</evidence>
<dbReference type="GO" id="GO:1902201">
    <property type="term" value="P:negative regulation of bacterial-type flagellum-dependent cell motility"/>
    <property type="evidence" value="ECO:0007669"/>
    <property type="project" value="TreeGrafter"/>
</dbReference>
<evidence type="ECO:0000256" key="2">
    <source>
        <dbReference type="SAM" id="Phobius"/>
    </source>
</evidence>
<organism evidence="4 5">
    <name type="scientific">Tolypothrix bouteillei VB521301</name>
    <dbReference type="NCBI Taxonomy" id="1479485"/>
    <lineage>
        <taxon>Bacteria</taxon>
        <taxon>Bacillati</taxon>
        <taxon>Cyanobacteriota</taxon>
        <taxon>Cyanophyceae</taxon>
        <taxon>Nostocales</taxon>
        <taxon>Tolypothrichaceae</taxon>
        <taxon>Tolypothrix</taxon>
    </lineage>
</organism>
<proteinExistence type="predicted"/>
<dbReference type="NCBIfam" id="TIGR00254">
    <property type="entry name" value="GGDEF"/>
    <property type="match status" value="1"/>
</dbReference>
<feature type="transmembrane region" description="Helical" evidence="2">
    <location>
        <begin position="99"/>
        <end position="121"/>
    </location>
</feature>
<dbReference type="CDD" id="cd01949">
    <property type="entry name" value="GGDEF"/>
    <property type="match status" value="1"/>
</dbReference>
<dbReference type="SMART" id="SM00267">
    <property type="entry name" value="GGDEF"/>
    <property type="match status" value="1"/>
</dbReference>
<dbReference type="PANTHER" id="PTHR45138">
    <property type="entry name" value="REGULATORY COMPONENTS OF SENSORY TRANSDUCTION SYSTEM"/>
    <property type="match status" value="1"/>
</dbReference>
<dbReference type="AlphaFoldDB" id="A0A8S9SU84"/>
<dbReference type="InterPro" id="IPR029787">
    <property type="entry name" value="Nucleotide_cyclase"/>
</dbReference>
<keyword evidence="1" id="KW-0175">Coiled coil</keyword>
<keyword evidence="2" id="KW-1133">Transmembrane helix</keyword>
<keyword evidence="2" id="KW-0812">Transmembrane</keyword>
<protein>
    <submittedName>
        <fullName evidence="4">GGDEF domain-containing protein</fullName>
    </submittedName>
</protein>
<dbReference type="PANTHER" id="PTHR45138:SF9">
    <property type="entry name" value="DIGUANYLATE CYCLASE DGCM-RELATED"/>
    <property type="match status" value="1"/>
</dbReference>
<gene>
    <name evidence="4" type="ORF">DA73_0400040480</name>
</gene>
<feature type="transmembrane region" description="Helical" evidence="2">
    <location>
        <begin position="127"/>
        <end position="149"/>
    </location>
</feature>
<keyword evidence="5" id="KW-1185">Reference proteome</keyword>
<feature type="domain" description="GGDEF" evidence="3">
    <location>
        <begin position="223"/>
        <end position="360"/>
    </location>
</feature>
<dbReference type="EMBL" id="JHEG04000002">
    <property type="protein sequence ID" value="KAF3883970.1"/>
    <property type="molecule type" value="Genomic_DNA"/>
</dbReference>
<dbReference type="Gene3D" id="3.30.70.270">
    <property type="match status" value="1"/>
</dbReference>
<dbReference type="GO" id="GO:0052621">
    <property type="term" value="F:diguanylate cyclase activity"/>
    <property type="evidence" value="ECO:0007669"/>
    <property type="project" value="TreeGrafter"/>
</dbReference>
<reference evidence="4" key="1">
    <citation type="journal article" date="2015" name="Genome Announc.">
        <title>Draft Genome Sequence of Tolypothrix boutellei Strain VB521301.</title>
        <authorList>
            <person name="Chandrababunaidu M.M."/>
            <person name="Singh D."/>
            <person name="Sen D."/>
            <person name="Bhan S."/>
            <person name="Das S."/>
            <person name="Gupta A."/>
            <person name="Adhikary S.P."/>
            <person name="Tripathy S."/>
        </authorList>
    </citation>
    <scope>NUCLEOTIDE SEQUENCE</scope>
    <source>
        <strain evidence="4">VB521301</strain>
    </source>
</reference>
<feature type="transmembrane region" description="Helical" evidence="2">
    <location>
        <begin position="56"/>
        <end position="79"/>
    </location>
</feature>
<dbReference type="GO" id="GO:0043709">
    <property type="term" value="P:cell adhesion involved in single-species biofilm formation"/>
    <property type="evidence" value="ECO:0007669"/>
    <property type="project" value="TreeGrafter"/>
</dbReference>
<evidence type="ECO:0000259" key="3">
    <source>
        <dbReference type="PROSITE" id="PS50887"/>
    </source>
</evidence>
<feature type="transmembrane region" description="Helical" evidence="2">
    <location>
        <begin position="24"/>
        <end position="44"/>
    </location>
</feature>
<evidence type="ECO:0000313" key="4">
    <source>
        <dbReference type="EMBL" id="KAF3883970.1"/>
    </source>
</evidence>
<dbReference type="Pfam" id="PF00990">
    <property type="entry name" value="GGDEF"/>
    <property type="match status" value="1"/>
</dbReference>
<comment type="caution">
    <text evidence="4">The sequence shown here is derived from an EMBL/GenBank/DDBJ whole genome shotgun (WGS) entry which is preliminary data.</text>
</comment>
<dbReference type="RefSeq" id="WP_167844888.1">
    <property type="nucleotide sequence ID" value="NZ_JHEG04000002.1"/>
</dbReference>
<dbReference type="GO" id="GO:0005886">
    <property type="term" value="C:plasma membrane"/>
    <property type="evidence" value="ECO:0007669"/>
    <property type="project" value="TreeGrafter"/>
</dbReference>
<dbReference type="InterPro" id="IPR000160">
    <property type="entry name" value="GGDEF_dom"/>
</dbReference>
<dbReference type="InterPro" id="IPR043128">
    <property type="entry name" value="Rev_trsase/Diguanyl_cyclase"/>
</dbReference>
<name>A0A8S9SU84_9CYAN</name>
<feature type="coiled-coil region" evidence="1">
    <location>
        <begin position="151"/>
        <end position="182"/>
    </location>
</feature>